<evidence type="ECO:0000256" key="2">
    <source>
        <dbReference type="SAM" id="SignalP"/>
    </source>
</evidence>
<reference evidence="4 5" key="1">
    <citation type="submission" date="2024-05" db="EMBL/GenBank/DDBJ databases">
        <title>Genetic variation in Jamaican populations of the coffee berry borer (Hypothenemus hampei).</title>
        <authorList>
            <person name="Errbii M."/>
            <person name="Myrie A."/>
        </authorList>
    </citation>
    <scope>NUCLEOTIDE SEQUENCE [LARGE SCALE GENOMIC DNA]</scope>
    <source>
        <strain evidence="4">JA-Hopewell-2020-01-JO</strain>
        <tissue evidence="4">Whole body</tissue>
    </source>
</reference>
<dbReference type="Proteomes" id="UP001566132">
    <property type="component" value="Unassembled WGS sequence"/>
</dbReference>
<keyword evidence="2" id="KW-0732">Signal</keyword>
<evidence type="ECO:0000313" key="5">
    <source>
        <dbReference type="Proteomes" id="UP001566132"/>
    </source>
</evidence>
<feature type="transmembrane region" description="Helical" evidence="1">
    <location>
        <begin position="520"/>
        <end position="542"/>
    </location>
</feature>
<comment type="caution">
    <text evidence="4">The sequence shown here is derived from an EMBL/GenBank/DDBJ whole genome shotgun (WGS) entry which is preliminary data.</text>
</comment>
<feature type="domain" description="Acyltransferase 3" evidence="3">
    <location>
        <begin position="224"/>
        <end position="579"/>
    </location>
</feature>
<dbReference type="EMBL" id="JBDJPC010000005">
    <property type="protein sequence ID" value="KAL1502199.1"/>
    <property type="molecule type" value="Genomic_DNA"/>
</dbReference>
<dbReference type="InterPro" id="IPR002656">
    <property type="entry name" value="Acyl_transf_3_dom"/>
</dbReference>
<organism evidence="4 5">
    <name type="scientific">Hypothenemus hampei</name>
    <name type="common">Coffee berry borer</name>
    <dbReference type="NCBI Taxonomy" id="57062"/>
    <lineage>
        <taxon>Eukaryota</taxon>
        <taxon>Metazoa</taxon>
        <taxon>Ecdysozoa</taxon>
        <taxon>Arthropoda</taxon>
        <taxon>Hexapoda</taxon>
        <taxon>Insecta</taxon>
        <taxon>Pterygota</taxon>
        <taxon>Neoptera</taxon>
        <taxon>Endopterygota</taxon>
        <taxon>Coleoptera</taxon>
        <taxon>Polyphaga</taxon>
        <taxon>Cucujiformia</taxon>
        <taxon>Curculionidae</taxon>
        <taxon>Scolytinae</taxon>
        <taxon>Hypothenemus</taxon>
    </lineage>
</organism>
<feature type="signal peptide" evidence="2">
    <location>
        <begin position="1"/>
        <end position="18"/>
    </location>
</feature>
<feature type="transmembrane region" description="Helical" evidence="1">
    <location>
        <begin position="398"/>
        <end position="419"/>
    </location>
</feature>
<keyword evidence="1" id="KW-0812">Transmembrane</keyword>
<dbReference type="PANTHER" id="PTHR11161">
    <property type="entry name" value="O-ACYLTRANSFERASE"/>
    <property type="match status" value="1"/>
</dbReference>
<accession>A0ABD1EWV5</accession>
<feature type="transmembrane region" description="Helical" evidence="1">
    <location>
        <begin position="226"/>
        <end position="248"/>
    </location>
</feature>
<dbReference type="PANTHER" id="PTHR11161:SF0">
    <property type="entry name" value="O-ACYLTRANSFERASE LIKE PROTEIN"/>
    <property type="match status" value="1"/>
</dbReference>
<keyword evidence="1" id="KW-0472">Membrane</keyword>
<gene>
    <name evidence="4" type="ORF">ABEB36_007376</name>
</gene>
<proteinExistence type="predicted"/>
<feature type="transmembrane region" description="Helical" evidence="1">
    <location>
        <begin position="370"/>
        <end position="391"/>
    </location>
</feature>
<protein>
    <recommendedName>
        <fullName evidence="3">Acyltransferase 3 domain-containing protein</fullName>
    </recommendedName>
</protein>
<feature type="transmembrane region" description="Helical" evidence="1">
    <location>
        <begin position="308"/>
        <end position="326"/>
    </location>
</feature>
<keyword evidence="1" id="KW-1133">Transmembrane helix</keyword>
<dbReference type="AlphaFoldDB" id="A0ABD1EWV5"/>
<name>A0ABD1EWV5_HYPHA</name>
<feature type="transmembrane region" description="Helical" evidence="1">
    <location>
        <begin position="487"/>
        <end position="508"/>
    </location>
</feature>
<feature type="transmembrane region" description="Helical" evidence="1">
    <location>
        <begin position="146"/>
        <end position="167"/>
    </location>
</feature>
<dbReference type="Pfam" id="PF01757">
    <property type="entry name" value="Acyl_transf_3"/>
    <property type="match status" value="1"/>
</dbReference>
<evidence type="ECO:0000259" key="3">
    <source>
        <dbReference type="Pfam" id="PF01757"/>
    </source>
</evidence>
<dbReference type="InterPro" id="IPR052728">
    <property type="entry name" value="O2_lipid_transport_reg"/>
</dbReference>
<feature type="transmembrane region" description="Helical" evidence="1">
    <location>
        <begin position="562"/>
        <end position="583"/>
    </location>
</feature>
<evidence type="ECO:0000313" key="4">
    <source>
        <dbReference type="EMBL" id="KAL1502199.1"/>
    </source>
</evidence>
<feature type="chain" id="PRO_5044803618" description="Acyltransferase 3 domain-containing protein" evidence="2">
    <location>
        <begin position="19"/>
        <end position="651"/>
    </location>
</feature>
<evidence type="ECO:0000256" key="1">
    <source>
        <dbReference type="SAM" id="Phobius"/>
    </source>
</evidence>
<feature type="transmembrane region" description="Helical" evidence="1">
    <location>
        <begin position="595"/>
        <end position="617"/>
    </location>
</feature>
<feature type="transmembrane region" description="Helical" evidence="1">
    <location>
        <begin position="260"/>
        <end position="287"/>
    </location>
</feature>
<keyword evidence="5" id="KW-1185">Reference proteome</keyword>
<sequence>MQLLSVLLTIFLANCIKSHVTDKQYGYLPDLFIIENYDNCMMLEDEAFYCNLVFEVQPLDEEHPGETWHIINNLSEIKTNYRHDHLRHWICVPKACPGIKKSSEDDVELKQQLEKCYNEKVKKFDLKGRITKLRCETNQPKYPVDYFDVLVAIFFVAYFGFIFYSTFREGIARYQTPDEYEKFISGSSTLNKIFAACSITRNWIKLKTIKTTLEIEKLRHIQGIRVYNTALVIFVHSILGFLASPVGNTRYVETMHEKNAILFISSGPLCVATFFLISSFLLTNGIFEHMKEKKMNIRTIIFIFINRFFRLTPVLLATVLFHSTLLRHLGNGPFWNIYIGDEYKRCRKNGWSTVLYVNIWYDTFNMCLPLTWYLSLDTLYFLLSLLFLWLLKTYEKRIWYLLGAALSFNIIGTFCQNYLHGFSALDLPAAEKYYELNHLFTSFQFQYQLCSFIGNSAGPIMGMAFGYYFFKHKYDKTPLFGGKISPVYWWFATWALGLSLIIFPGLIITNEKTEPNRIWASIYVALSRPIFSFVIGTAIIGFSEGVGWLSLRTLQWGPTYVLGRITFTAYLIHMSIILIRPSIARGAQYISDFNLVAVFMGELCISYIAALLLNLFIESPCSELQKLVFGQIEKNKTTEKKDEDTKEQKNK</sequence>